<dbReference type="GO" id="GO:0051537">
    <property type="term" value="F:2 iron, 2 sulfur cluster binding"/>
    <property type="evidence" value="ECO:0007669"/>
    <property type="project" value="UniProtKB-KW"/>
</dbReference>
<evidence type="ECO:0000256" key="3">
    <source>
        <dbReference type="ARBA" id="ARBA00022630"/>
    </source>
</evidence>
<dbReference type="Pfam" id="PF00498">
    <property type="entry name" value="FHA"/>
    <property type="match status" value="1"/>
</dbReference>
<feature type="domain" description="2Fe-2S ferredoxin-type" evidence="11">
    <location>
        <begin position="404"/>
        <end position="485"/>
    </location>
</feature>
<protein>
    <recommendedName>
        <fullName evidence="2">Ferredoxin--NADP reductase</fullName>
    </recommendedName>
</protein>
<dbReference type="eggNOG" id="COG1018">
    <property type="taxonomic scope" value="Bacteria"/>
</dbReference>
<dbReference type="PRINTS" id="PR00406">
    <property type="entry name" value="CYTB5RDTASE"/>
</dbReference>
<evidence type="ECO:0000256" key="8">
    <source>
        <dbReference type="ARBA" id="ARBA00023004"/>
    </source>
</evidence>
<keyword evidence="4" id="KW-0001">2Fe-2S</keyword>
<evidence type="ECO:0000259" key="10">
    <source>
        <dbReference type="PROSITE" id="PS50006"/>
    </source>
</evidence>
<dbReference type="Pfam" id="PF00970">
    <property type="entry name" value="FAD_binding_6"/>
    <property type="match status" value="1"/>
</dbReference>
<keyword evidence="5" id="KW-0479">Metal-binding</keyword>
<comment type="cofactor">
    <cofactor evidence="1">
        <name>FAD</name>
        <dbReference type="ChEBI" id="CHEBI:57692"/>
    </cofactor>
</comment>
<dbReference type="InterPro" id="IPR001709">
    <property type="entry name" value="Flavoprot_Pyr_Nucl_cyt_Rdtase"/>
</dbReference>
<dbReference type="Pfam" id="PF00175">
    <property type="entry name" value="NAD_binding_1"/>
    <property type="match status" value="1"/>
</dbReference>
<dbReference type="PANTHER" id="PTHR47354">
    <property type="entry name" value="NADH OXIDOREDUCTASE HCR"/>
    <property type="match status" value="1"/>
</dbReference>
<dbReference type="InterPro" id="IPR000253">
    <property type="entry name" value="FHA_dom"/>
</dbReference>
<dbReference type="InterPro" id="IPR039261">
    <property type="entry name" value="FNR_nucleotide-bd"/>
</dbReference>
<keyword evidence="8" id="KW-0408">Iron</keyword>
<evidence type="ECO:0000313" key="13">
    <source>
        <dbReference type="EMBL" id="AFY83425.1"/>
    </source>
</evidence>
<dbReference type="InterPro" id="IPR001041">
    <property type="entry name" value="2Fe-2S_ferredoxin-type"/>
</dbReference>
<dbReference type="HOGENOM" id="CLU_003827_14_3_3"/>
<dbReference type="SUPFAM" id="SSF63380">
    <property type="entry name" value="Riboflavin synthase domain-like"/>
    <property type="match status" value="1"/>
</dbReference>
<dbReference type="InterPro" id="IPR050415">
    <property type="entry name" value="MRET"/>
</dbReference>
<dbReference type="PRINTS" id="PR00371">
    <property type="entry name" value="FPNCR"/>
</dbReference>
<dbReference type="InParanoid" id="K9TLL8"/>
<keyword evidence="3" id="KW-0285">Flavoprotein</keyword>
<sequence>MLKLKQIDSQTGQVTEKILSRQTEFQTEWLMGRHPSCHIVLKSPEVSRIHGRIVWKNGEYGFTDLGSTDGSRLNNQEVQVNECWILKPDDTIRIGRYLLLIEEIELTHQPSFVNPSDRIRGTNLEVGVRCINAIAETADVKTFVFIAEDGIPWTYQPGQFVTLSLQIDGKTVRRSYSISSSPSRPHTLEITVKRVAPATAELPPGLVSNWLHDHITLGSEIKISQPMGQFTCGTEGHDKLLLISAGSGITPMMSMSRWICDTADSRDIIFIHSARSPDDLIFRRELEGMVARYPNFKLAFTVTRVEPGQVWSGYRGRLNESMLEAISPDFCDRTAYLCGPHAFMESVKSMLQTLDFPMNQYHEESFGGKKSSHLASEAIATGTAVPSVALLSLSAPLETSTSCESTTIIFAKSVRTVMCDGEDSILEIAEREGLDLPFGCRIGSCGVCKQKLIEGSVNYDNTPDCEKDYILTCVAKPVGRVAIDA</sequence>
<dbReference type="PROSITE" id="PS51085">
    <property type="entry name" value="2FE2S_FER_2"/>
    <property type="match status" value="1"/>
</dbReference>
<dbReference type="InterPro" id="IPR017938">
    <property type="entry name" value="Riboflavin_synthase-like_b-brl"/>
</dbReference>
<evidence type="ECO:0000256" key="4">
    <source>
        <dbReference type="ARBA" id="ARBA00022714"/>
    </source>
</evidence>
<dbReference type="PROSITE" id="PS00197">
    <property type="entry name" value="2FE2S_FER_1"/>
    <property type="match status" value="1"/>
</dbReference>
<dbReference type="OrthoDB" id="9801223at2"/>
<dbReference type="InterPro" id="IPR001433">
    <property type="entry name" value="OxRdtase_FAD/NAD-bd"/>
</dbReference>
<keyword evidence="9" id="KW-0411">Iron-sulfur</keyword>
<organism evidence="13 14">
    <name type="scientific">Oscillatoria acuminata PCC 6304</name>
    <dbReference type="NCBI Taxonomy" id="56110"/>
    <lineage>
        <taxon>Bacteria</taxon>
        <taxon>Bacillati</taxon>
        <taxon>Cyanobacteriota</taxon>
        <taxon>Cyanophyceae</taxon>
        <taxon>Oscillatoriophycideae</taxon>
        <taxon>Oscillatoriales</taxon>
        <taxon>Oscillatoriaceae</taxon>
        <taxon>Oscillatoria</taxon>
    </lineage>
</organism>
<evidence type="ECO:0000256" key="5">
    <source>
        <dbReference type="ARBA" id="ARBA00022723"/>
    </source>
</evidence>
<dbReference type="GO" id="GO:0046872">
    <property type="term" value="F:metal ion binding"/>
    <property type="evidence" value="ECO:0007669"/>
    <property type="project" value="UniProtKB-KW"/>
</dbReference>
<dbReference type="Proteomes" id="UP000010367">
    <property type="component" value="Chromosome"/>
</dbReference>
<gene>
    <name evidence="13" type="ORF">Oscil6304_3871</name>
</gene>
<feature type="domain" description="FAD-binding FR-type" evidence="12">
    <location>
        <begin position="123"/>
        <end position="233"/>
    </location>
</feature>
<dbReference type="Gene3D" id="2.60.200.20">
    <property type="match status" value="1"/>
</dbReference>
<dbReference type="InterPro" id="IPR036010">
    <property type="entry name" value="2Fe-2S_ferredoxin-like_sf"/>
</dbReference>
<reference evidence="13 14" key="1">
    <citation type="submission" date="2012-06" db="EMBL/GenBank/DDBJ databases">
        <title>Finished chromosome of genome of Oscillatoria acuminata PCC 6304.</title>
        <authorList>
            <consortium name="US DOE Joint Genome Institute"/>
            <person name="Gugger M."/>
            <person name="Coursin T."/>
            <person name="Rippka R."/>
            <person name="Tandeau De Marsac N."/>
            <person name="Huntemann M."/>
            <person name="Wei C.-L."/>
            <person name="Han J."/>
            <person name="Detter J.C."/>
            <person name="Han C."/>
            <person name="Tapia R."/>
            <person name="Davenport K."/>
            <person name="Daligault H."/>
            <person name="Erkkila T."/>
            <person name="Gu W."/>
            <person name="Munk A.C.C."/>
            <person name="Teshima H."/>
            <person name="Xu Y."/>
            <person name="Chain P."/>
            <person name="Chen A."/>
            <person name="Krypides N."/>
            <person name="Mavromatis K."/>
            <person name="Markowitz V."/>
            <person name="Szeto E."/>
            <person name="Ivanova N."/>
            <person name="Mikhailova N."/>
            <person name="Ovchinnikova G."/>
            <person name="Pagani I."/>
            <person name="Pati A."/>
            <person name="Goodwin L."/>
            <person name="Peters L."/>
            <person name="Pitluck S."/>
            <person name="Woyke T."/>
            <person name="Kerfeld C."/>
        </authorList>
    </citation>
    <scope>NUCLEOTIDE SEQUENCE [LARGE SCALE GENOMIC DNA]</scope>
    <source>
        <strain evidence="13 14">PCC 6304</strain>
    </source>
</reference>
<dbReference type="CDD" id="cd06215">
    <property type="entry name" value="FNR_iron_sulfur_binding_1"/>
    <property type="match status" value="1"/>
</dbReference>
<dbReference type="Gene3D" id="3.10.20.30">
    <property type="match status" value="1"/>
</dbReference>
<keyword evidence="7" id="KW-0560">Oxidoreductase</keyword>
<evidence type="ECO:0000259" key="12">
    <source>
        <dbReference type="PROSITE" id="PS51384"/>
    </source>
</evidence>
<dbReference type="InterPro" id="IPR017927">
    <property type="entry name" value="FAD-bd_FR_type"/>
</dbReference>
<dbReference type="GO" id="GO:0016491">
    <property type="term" value="F:oxidoreductase activity"/>
    <property type="evidence" value="ECO:0007669"/>
    <property type="project" value="UniProtKB-KW"/>
</dbReference>
<dbReference type="KEGG" id="oac:Oscil6304_3871"/>
<dbReference type="Gene3D" id="3.40.50.80">
    <property type="entry name" value="Nucleotide-binding domain of ferredoxin-NADP reductase (FNR) module"/>
    <property type="match status" value="1"/>
</dbReference>
<dbReference type="AlphaFoldDB" id="K9TLL8"/>
<dbReference type="eggNOG" id="COG1716">
    <property type="taxonomic scope" value="Bacteria"/>
</dbReference>
<dbReference type="Pfam" id="PF00111">
    <property type="entry name" value="Fer2"/>
    <property type="match status" value="1"/>
</dbReference>
<dbReference type="SUPFAM" id="SSF49879">
    <property type="entry name" value="SMAD/FHA domain"/>
    <property type="match status" value="1"/>
</dbReference>
<proteinExistence type="predicted"/>
<accession>K9TLL8</accession>
<dbReference type="Gene3D" id="2.40.30.10">
    <property type="entry name" value="Translation factors"/>
    <property type="match status" value="1"/>
</dbReference>
<evidence type="ECO:0000256" key="6">
    <source>
        <dbReference type="ARBA" id="ARBA00022827"/>
    </source>
</evidence>
<dbReference type="InterPro" id="IPR008333">
    <property type="entry name" value="Cbr1-like_FAD-bd_dom"/>
</dbReference>
<keyword evidence="6" id="KW-0274">FAD</keyword>
<dbReference type="InterPro" id="IPR008984">
    <property type="entry name" value="SMAD_FHA_dom_sf"/>
</dbReference>
<evidence type="ECO:0000256" key="1">
    <source>
        <dbReference type="ARBA" id="ARBA00001974"/>
    </source>
</evidence>
<dbReference type="CDD" id="cd00060">
    <property type="entry name" value="FHA"/>
    <property type="match status" value="1"/>
</dbReference>
<dbReference type="STRING" id="56110.Oscil6304_3871"/>
<dbReference type="InterPro" id="IPR006058">
    <property type="entry name" value="2Fe2S_fd_BS"/>
</dbReference>
<dbReference type="PANTHER" id="PTHR47354:SF6">
    <property type="entry name" value="NADH OXIDOREDUCTASE HCR"/>
    <property type="match status" value="1"/>
</dbReference>
<dbReference type="SUPFAM" id="SSF54292">
    <property type="entry name" value="2Fe-2S ferredoxin-like"/>
    <property type="match status" value="1"/>
</dbReference>
<dbReference type="PROSITE" id="PS51384">
    <property type="entry name" value="FAD_FR"/>
    <property type="match status" value="1"/>
</dbReference>
<dbReference type="PATRIC" id="fig|56110.3.peg.4669"/>
<dbReference type="CDD" id="cd00207">
    <property type="entry name" value="fer2"/>
    <property type="match status" value="1"/>
</dbReference>
<evidence type="ECO:0000256" key="7">
    <source>
        <dbReference type="ARBA" id="ARBA00023002"/>
    </source>
</evidence>
<feature type="domain" description="FHA" evidence="10">
    <location>
        <begin position="29"/>
        <end position="78"/>
    </location>
</feature>
<dbReference type="SMART" id="SM00240">
    <property type="entry name" value="FHA"/>
    <property type="match status" value="1"/>
</dbReference>
<dbReference type="EMBL" id="CP003607">
    <property type="protein sequence ID" value="AFY83425.1"/>
    <property type="molecule type" value="Genomic_DNA"/>
</dbReference>
<evidence type="ECO:0000256" key="9">
    <source>
        <dbReference type="ARBA" id="ARBA00023014"/>
    </source>
</evidence>
<evidence type="ECO:0000259" key="11">
    <source>
        <dbReference type="PROSITE" id="PS51085"/>
    </source>
</evidence>
<dbReference type="RefSeq" id="WP_015150050.1">
    <property type="nucleotide sequence ID" value="NC_019693.1"/>
</dbReference>
<dbReference type="PROSITE" id="PS50006">
    <property type="entry name" value="FHA_DOMAIN"/>
    <property type="match status" value="1"/>
</dbReference>
<keyword evidence="14" id="KW-1185">Reference proteome</keyword>
<evidence type="ECO:0000256" key="2">
    <source>
        <dbReference type="ARBA" id="ARBA00013903"/>
    </source>
</evidence>
<dbReference type="InterPro" id="IPR012675">
    <property type="entry name" value="Beta-grasp_dom_sf"/>
</dbReference>
<dbReference type="SUPFAM" id="SSF52343">
    <property type="entry name" value="Ferredoxin reductase-like, C-terminal NADP-linked domain"/>
    <property type="match status" value="1"/>
</dbReference>
<name>K9TLL8_9CYAN</name>
<evidence type="ECO:0000313" key="14">
    <source>
        <dbReference type="Proteomes" id="UP000010367"/>
    </source>
</evidence>